<keyword evidence="1" id="KW-0472">Membrane</keyword>
<dbReference type="PANTHER" id="PTHR22674">
    <property type="entry name" value="NTPASE, KAP FAMILY P-LOOP DOMAIN-CONTAINING 1"/>
    <property type="match status" value="1"/>
</dbReference>
<evidence type="ECO:0000259" key="2">
    <source>
        <dbReference type="Pfam" id="PF07693"/>
    </source>
</evidence>
<dbReference type="Proteomes" id="UP000092987">
    <property type="component" value="Unassembled WGS sequence"/>
</dbReference>
<reference evidence="3 4" key="1">
    <citation type="submission" date="2015-10" db="EMBL/GenBank/DDBJ databases">
        <authorList>
            <person name="Rovetto F.F."/>
            <person name="Cocolin L.L."/>
            <person name="Illeghems K.K."/>
            <person name="Van Nieuwerbuegh F.F."/>
            <person name="Houf K.K."/>
        </authorList>
    </citation>
    <scope>NUCLEOTIDE SEQUENCE [LARGE SCALE GENOMIC DNA]</scope>
    <source>
        <strain evidence="3 4">LMG 24486</strain>
    </source>
</reference>
<keyword evidence="1" id="KW-0812">Transmembrane</keyword>
<dbReference type="EMBL" id="LLKQ01000001">
    <property type="protein sequence ID" value="OCL95616.1"/>
    <property type="molecule type" value="Genomic_DNA"/>
</dbReference>
<comment type="caution">
    <text evidence="3">The sequence shown here is derived from an EMBL/GenBank/DDBJ whole genome shotgun (WGS) entry which is preliminary data.</text>
</comment>
<dbReference type="SUPFAM" id="SSF52540">
    <property type="entry name" value="P-loop containing nucleoside triphosphate hydrolases"/>
    <property type="match status" value="1"/>
</dbReference>
<evidence type="ECO:0000256" key="1">
    <source>
        <dbReference type="SAM" id="Phobius"/>
    </source>
</evidence>
<protein>
    <submittedName>
        <fullName evidence="3">KAP family P-loop domain protein</fullName>
    </submittedName>
</protein>
<gene>
    <name evidence="3" type="ORF">AA347_01089</name>
</gene>
<dbReference type="Gene3D" id="3.40.50.300">
    <property type="entry name" value="P-loop containing nucleotide triphosphate hydrolases"/>
    <property type="match status" value="1"/>
</dbReference>
<keyword evidence="1" id="KW-1133">Transmembrane helix</keyword>
<organism evidence="3 4">
    <name type="scientific">Aliarcobacter thereius LMG 24486</name>
    <dbReference type="NCBI Taxonomy" id="1032240"/>
    <lineage>
        <taxon>Bacteria</taxon>
        <taxon>Pseudomonadati</taxon>
        <taxon>Campylobacterota</taxon>
        <taxon>Epsilonproteobacteria</taxon>
        <taxon>Campylobacterales</taxon>
        <taxon>Arcobacteraceae</taxon>
        <taxon>Aliarcobacter</taxon>
    </lineage>
</organism>
<dbReference type="InterPro" id="IPR027417">
    <property type="entry name" value="P-loop_NTPase"/>
</dbReference>
<proteinExistence type="predicted"/>
<dbReference type="InterPro" id="IPR011646">
    <property type="entry name" value="KAP_P-loop"/>
</dbReference>
<keyword evidence="4" id="KW-1185">Reference proteome</keyword>
<evidence type="ECO:0000313" key="3">
    <source>
        <dbReference type="EMBL" id="OCL95616.1"/>
    </source>
</evidence>
<dbReference type="RefSeq" id="WP_066184753.1">
    <property type="nucleotide sequence ID" value="NZ_CP035926.1"/>
</dbReference>
<dbReference type="Pfam" id="PF07693">
    <property type="entry name" value="KAP_NTPase"/>
    <property type="match status" value="1"/>
</dbReference>
<name>A0A1C7WPD0_9BACT</name>
<dbReference type="InterPro" id="IPR052754">
    <property type="entry name" value="NTPase_KAP_P-loop"/>
</dbReference>
<accession>A0A1C7WPD0</accession>
<evidence type="ECO:0000313" key="4">
    <source>
        <dbReference type="Proteomes" id="UP000092987"/>
    </source>
</evidence>
<dbReference type="PANTHER" id="PTHR22674:SF6">
    <property type="entry name" value="NTPASE KAP FAMILY P-LOOP DOMAIN-CONTAINING PROTEIN 1"/>
    <property type="match status" value="1"/>
</dbReference>
<feature type="transmembrane region" description="Helical" evidence="1">
    <location>
        <begin position="133"/>
        <end position="152"/>
    </location>
</feature>
<feature type="domain" description="KAP NTPase" evidence="2">
    <location>
        <begin position="30"/>
        <end position="358"/>
    </location>
</feature>
<sequence length="1036" mass="121320">MNEQEQNKMNFIVDEEIGLTEENDILETKRYAESLKDTLLNAPTPFNIGLYGEWGSGKSSIIKTAQTQLEVNKDQKVKFVIYDAWKYANDSFRRMFLKTLHEQLKFDGTNFFDSFYQNTTQDKTIEQKFNWEYLVLILVFGLLLVGLSYAFLDNDTKSTTITIQAIFTIVVALVAFFKNAFTDYKITLSKPAMFAPEQFEEAFDEITQWLFDKKQLAHPRKWISEKSIKENVCDKLVIVVDNIDRCDKKTAYELLTNIKNFIGTEKGIIFLVPVDDEALKRHMQEYNKENSKEADEFLRKFFNTTIKIKHFQPRDLFEFANKLNSNNTLGFTPDTINIVAKEYASNPRRIIQLFNNLTSELKTIEAKYGKEFIEEHQSLIAKLLIVREEWADVFKEITKYPHLFYQFKEIKIYQDEKEVNLDNFKIFMERTKAVTSGLKTIENIILNITNESTLASEIVNLIESNKFDDLKLEFEGNSILFDKVVAYAIEEIRKGLDRKTYSTDAINGIKLLSKLNEYKALQKAPLRELFGIFEKNAKNGDETLKVIEHLQKDDLDYFFKFVEQNRACGLKYLQEKLVNKFKTIWKEHPKDSIVSLYEDGVDKFINNSKDERTIQDLQSIFVTYYDYFLDSPLYKTKWINEDKLSLIASHELVKHIINKITTPNIDIKSDAYLEIEYLTQHKIIDIKKIEFLLEKIKPNFSQQITVQADMNGEKQRQLDDLMINIQIMTNLLRNMEKVKYKSEVFTSYIQEFLKPVQIMQSNNRQQVNLNVLNDISTNTEYQEKLLNFYLEIYKITYNNTNVTSNIQSLLNQYSQLKDIFYHKLVEFRDAEGLSLMSLLDYLLSLKDENEILFNLYEKLFNRSDISPENIEKINTKLDGYIVQLISSQNEEIKDFLDKLMIQNTTKEILTDIIISKNADDIIKLPQNIKRVAYTDLCSTDKIFELENNIEAIQDIVQTSHEYNSCIINIITRKLAKTSEVSDALSIIEKMQNMSDEIKKEILSGLRKNKKHETLSSEIEEMIKKLSPKKVSLKTKQ</sequence>